<reference evidence="3 4" key="1">
    <citation type="submission" date="2018-08" db="EMBL/GenBank/DDBJ databases">
        <title>Aeromicrobium sp. M2KJ-4, whole genome shotgun sequence.</title>
        <authorList>
            <person name="Tuo L."/>
        </authorList>
    </citation>
    <scope>NUCLEOTIDE SEQUENCE [LARGE SCALE GENOMIC DNA]</scope>
    <source>
        <strain evidence="3 4">M2KJ-4</strain>
    </source>
</reference>
<dbReference type="SMART" id="SM00530">
    <property type="entry name" value="HTH_XRE"/>
    <property type="match status" value="1"/>
</dbReference>
<dbReference type="Proteomes" id="UP000265581">
    <property type="component" value="Unassembled WGS sequence"/>
</dbReference>
<dbReference type="GO" id="GO:0003700">
    <property type="term" value="F:DNA-binding transcription factor activity"/>
    <property type="evidence" value="ECO:0007669"/>
    <property type="project" value="TreeGrafter"/>
</dbReference>
<proteinExistence type="predicted"/>
<dbReference type="Pfam" id="PF01381">
    <property type="entry name" value="HTH_3"/>
    <property type="match status" value="1"/>
</dbReference>
<dbReference type="InterPro" id="IPR050807">
    <property type="entry name" value="TransReg_Diox_bact_type"/>
</dbReference>
<evidence type="ECO:0000313" key="4">
    <source>
        <dbReference type="Proteomes" id="UP000265581"/>
    </source>
</evidence>
<dbReference type="EMBL" id="QUBR01000001">
    <property type="protein sequence ID" value="REK74003.1"/>
    <property type="molecule type" value="Genomic_DNA"/>
</dbReference>
<dbReference type="InterPro" id="IPR010982">
    <property type="entry name" value="Lambda_DNA-bd_dom_sf"/>
</dbReference>
<dbReference type="InterPro" id="IPR001387">
    <property type="entry name" value="Cro/C1-type_HTH"/>
</dbReference>
<organism evidence="3 4">
    <name type="scientific">Aeromicrobium endophyticum</name>
    <dbReference type="NCBI Taxonomy" id="2292704"/>
    <lineage>
        <taxon>Bacteria</taxon>
        <taxon>Bacillati</taxon>
        <taxon>Actinomycetota</taxon>
        <taxon>Actinomycetes</taxon>
        <taxon>Propionibacteriales</taxon>
        <taxon>Nocardioidaceae</taxon>
        <taxon>Aeromicrobium</taxon>
    </lineage>
</organism>
<dbReference type="Gene3D" id="1.10.260.40">
    <property type="entry name" value="lambda repressor-like DNA-binding domains"/>
    <property type="match status" value="1"/>
</dbReference>
<dbReference type="SUPFAM" id="SSF47413">
    <property type="entry name" value="lambda repressor-like DNA-binding domains"/>
    <property type="match status" value="1"/>
</dbReference>
<keyword evidence="4" id="KW-1185">Reference proteome</keyword>
<name>A0A371PDG7_9ACTN</name>
<feature type="domain" description="HTH cro/C1-type" evidence="2">
    <location>
        <begin position="16"/>
        <end position="70"/>
    </location>
</feature>
<gene>
    <name evidence="3" type="ORF">DX116_03775</name>
</gene>
<evidence type="ECO:0000259" key="2">
    <source>
        <dbReference type="PROSITE" id="PS50943"/>
    </source>
</evidence>
<evidence type="ECO:0000313" key="3">
    <source>
        <dbReference type="EMBL" id="REK74003.1"/>
    </source>
</evidence>
<accession>A0A371PDG7</accession>
<dbReference type="InterPro" id="IPR014710">
    <property type="entry name" value="RmlC-like_jellyroll"/>
</dbReference>
<dbReference type="PANTHER" id="PTHR46797:SF1">
    <property type="entry name" value="METHYLPHOSPHONATE SYNTHASE"/>
    <property type="match status" value="1"/>
</dbReference>
<dbReference type="PANTHER" id="PTHR46797">
    <property type="entry name" value="HTH-TYPE TRANSCRIPTIONAL REGULATOR"/>
    <property type="match status" value="1"/>
</dbReference>
<evidence type="ECO:0000256" key="1">
    <source>
        <dbReference type="ARBA" id="ARBA00023125"/>
    </source>
</evidence>
<dbReference type="OrthoDB" id="513181at2"/>
<dbReference type="Gene3D" id="2.60.120.10">
    <property type="entry name" value="Jelly Rolls"/>
    <property type="match status" value="1"/>
</dbReference>
<dbReference type="GO" id="GO:0003677">
    <property type="term" value="F:DNA binding"/>
    <property type="evidence" value="ECO:0007669"/>
    <property type="project" value="UniProtKB-KW"/>
</dbReference>
<sequence>MVNVVDDMAVRIGAAVRRERSGLGLTISELARQAGVSKATISQLEAGVGNPSVETMWALAGALGVPFAYLVDEPPSPLTVIRAGDAPGIAASAGSYTAALLAASPPHARRDLYVVHADPGVVKTSDPHTRGTVEHVVLIAGSARVGPVATPVELAPGDYVAYAGDASHVFEALQPQTSAVLISEIR</sequence>
<dbReference type="GO" id="GO:0005829">
    <property type="term" value="C:cytosol"/>
    <property type="evidence" value="ECO:0007669"/>
    <property type="project" value="TreeGrafter"/>
</dbReference>
<keyword evidence="1" id="KW-0238">DNA-binding</keyword>
<dbReference type="InterPro" id="IPR011051">
    <property type="entry name" value="RmlC_Cupin_sf"/>
</dbReference>
<dbReference type="AlphaFoldDB" id="A0A371PDG7"/>
<dbReference type="PROSITE" id="PS50943">
    <property type="entry name" value="HTH_CROC1"/>
    <property type="match status" value="1"/>
</dbReference>
<protein>
    <submittedName>
        <fullName evidence="3">XRE family transcriptional regulator</fullName>
    </submittedName>
</protein>
<dbReference type="CDD" id="cd00093">
    <property type="entry name" value="HTH_XRE"/>
    <property type="match status" value="1"/>
</dbReference>
<comment type="caution">
    <text evidence="3">The sequence shown here is derived from an EMBL/GenBank/DDBJ whole genome shotgun (WGS) entry which is preliminary data.</text>
</comment>
<dbReference type="SUPFAM" id="SSF51182">
    <property type="entry name" value="RmlC-like cupins"/>
    <property type="match status" value="1"/>
</dbReference>